<evidence type="ECO:0000256" key="2">
    <source>
        <dbReference type="ARBA" id="ARBA00007913"/>
    </source>
</evidence>
<dbReference type="STRING" id="5539.A0A3E2H277"/>
<evidence type="ECO:0000256" key="4">
    <source>
        <dbReference type="ARBA" id="ARBA00022723"/>
    </source>
</evidence>
<keyword evidence="4 15" id="KW-0479">Metal-binding</keyword>
<dbReference type="Pfam" id="PF09416">
    <property type="entry name" value="UPF1_Zn_bind"/>
    <property type="match status" value="1"/>
</dbReference>
<dbReference type="CDD" id="cd18039">
    <property type="entry name" value="DEXXQc_UPF1"/>
    <property type="match status" value="1"/>
</dbReference>
<comment type="subcellular location">
    <subcellularLocation>
        <location evidence="1">Cytoplasm</location>
    </subcellularLocation>
</comment>
<evidence type="ECO:0000313" key="19">
    <source>
        <dbReference type="Proteomes" id="UP000258309"/>
    </source>
</evidence>
<dbReference type="InterPro" id="IPR014001">
    <property type="entry name" value="Helicase_ATP-bd"/>
</dbReference>
<feature type="region of interest" description="C3H" evidence="15">
    <location>
        <begin position="99"/>
        <end position="131"/>
    </location>
</feature>
<evidence type="ECO:0000256" key="11">
    <source>
        <dbReference type="ARBA" id="ARBA00023161"/>
    </source>
</evidence>
<comment type="catalytic activity">
    <reaction evidence="12">
        <text>ATP + H2O = ADP + phosphate + H(+)</text>
        <dbReference type="Rhea" id="RHEA:13065"/>
        <dbReference type="ChEBI" id="CHEBI:15377"/>
        <dbReference type="ChEBI" id="CHEBI:15378"/>
        <dbReference type="ChEBI" id="CHEBI:30616"/>
        <dbReference type="ChEBI" id="CHEBI:43474"/>
        <dbReference type="ChEBI" id="CHEBI:456216"/>
        <dbReference type="EC" id="3.6.4.12"/>
    </reaction>
    <physiologicalReaction direction="left-to-right" evidence="12">
        <dbReference type="Rhea" id="RHEA:13066"/>
    </physiologicalReaction>
</comment>
<accession>A0A3E2H277</accession>
<keyword evidence="8" id="KW-0347">Helicase</keyword>
<evidence type="ECO:0000256" key="12">
    <source>
        <dbReference type="ARBA" id="ARBA00048432"/>
    </source>
</evidence>
<evidence type="ECO:0000256" key="14">
    <source>
        <dbReference type="ARBA" id="ARBA00055561"/>
    </source>
</evidence>
<feature type="non-terminal residue" evidence="18">
    <location>
        <position position="1095"/>
    </location>
</feature>
<evidence type="ECO:0000256" key="16">
    <source>
        <dbReference type="SAM" id="MobiDB-lite"/>
    </source>
</evidence>
<evidence type="ECO:0000256" key="15">
    <source>
        <dbReference type="PROSITE-ProRule" id="PRU01341"/>
    </source>
</evidence>
<evidence type="ECO:0000256" key="8">
    <source>
        <dbReference type="ARBA" id="ARBA00022806"/>
    </source>
</evidence>
<keyword evidence="5" id="KW-0547">Nucleotide-binding</keyword>
<dbReference type="EMBL" id="NCSJ02000206">
    <property type="protein sequence ID" value="RFU27455.1"/>
    <property type="molecule type" value="Genomic_DNA"/>
</dbReference>
<organism evidence="18 19">
    <name type="scientific">Scytalidium lignicola</name>
    <name type="common">Hyphomycete</name>
    <dbReference type="NCBI Taxonomy" id="5539"/>
    <lineage>
        <taxon>Eukaryota</taxon>
        <taxon>Fungi</taxon>
        <taxon>Dikarya</taxon>
        <taxon>Ascomycota</taxon>
        <taxon>Pezizomycotina</taxon>
        <taxon>Leotiomycetes</taxon>
        <taxon>Leotiomycetes incertae sedis</taxon>
        <taxon>Scytalidium</taxon>
    </lineage>
</organism>
<dbReference type="PANTHER" id="PTHR10887">
    <property type="entry name" value="DNA2/NAM7 HELICASE FAMILY"/>
    <property type="match status" value="1"/>
</dbReference>
<dbReference type="GO" id="GO:0008270">
    <property type="term" value="F:zinc ion binding"/>
    <property type="evidence" value="ECO:0007669"/>
    <property type="project" value="UniProtKB-UniRule"/>
</dbReference>
<dbReference type="InterPro" id="IPR047187">
    <property type="entry name" value="SF1_C_Upf1"/>
</dbReference>
<evidence type="ECO:0000256" key="5">
    <source>
        <dbReference type="ARBA" id="ARBA00022741"/>
    </source>
</evidence>
<feature type="region of interest" description="C4" evidence="15">
    <location>
        <begin position="159"/>
        <end position="189"/>
    </location>
</feature>
<dbReference type="Proteomes" id="UP000258309">
    <property type="component" value="Unassembled WGS sequence"/>
</dbReference>
<keyword evidence="9 15" id="KW-0862">Zinc</keyword>
<feature type="region of interest" description="Disordered" evidence="16">
    <location>
        <begin position="46"/>
        <end position="73"/>
    </location>
</feature>
<keyword evidence="19" id="KW-1185">Reference proteome</keyword>
<dbReference type="InterPro" id="IPR041677">
    <property type="entry name" value="DNA2/NAM7_AAA_11"/>
</dbReference>
<dbReference type="Gene3D" id="2.40.30.230">
    <property type="match status" value="1"/>
</dbReference>
<dbReference type="CDD" id="cd18808">
    <property type="entry name" value="SF1_C_Upf1"/>
    <property type="match status" value="1"/>
</dbReference>
<evidence type="ECO:0000256" key="7">
    <source>
        <dbReference type="ARBA" id="ARBA00022801"/>
    </source>
</evidence>
<dbReference type="Pfam" id="PF13086">
    <property type="entry name" value="AAA_11"/>
    <property type="match status" value="1"/>
</dbReference>
<dbReference type="Pfam" id="PF13087">
    <property type="entry name" value="AAA_12"/>
    <property type="match status" value="1"/>
</dbReference>
<feature type="domain" description="Upf1" evidence="17">
    <location>
        <begin position="91"/>
        <end position="248"/>
    </location>
</feature>
<protein>
    <recommendedName>
        <fullName evidence="17">Upf1 domain-containing protein</fullName>
    </recommendedName>
</protein>
<evidence type="ECO:0000313" key="18">
    <source>
        <dbReference type="EMBL" id="RFU27455.1"/>
    </source>
</evidence>
<comment type="similarity">
    <text evidence="2">Belongs to the DNA2/NAM7 helicase family.</text>
</comment>
<dbReference type="Gene3D" id="3.40.50.300">
    <property type="entry name" value="P-loop containing nucleotide triphosphate hydrolases"/>
    <property type="match status" value="2"/>
</dbReference>
<dbReference type="CDD" id="cd21407">
    <property type="entry name" value="1B_UPF1-like"/>
    <property type="match status" value="1"/>
</dbReference>
<dbReference type="InterPro" id="IPR003593">
    <property type="entry name" value="AAA+_ATPase"/>
</dbReference>
<dbReference type="FunFam" id="2.40.30.230:FF:000003">
    <property type="entry name" value="Regulator of nonsense transcripts 1"/>
    <property type="match status" value="1"/>
</dbReference>
<evidence type="ECO:0000256" key="1">
    <source>
        <dbReference type="ARBA" id="ARBA00004496"/>
    </source>
</evidence>
<evidence type="ECO:0000256" key="10">
    <source>
        <dbReference type="ARBA" id="ARBA00022840"/>
    </source>
</evidence>
<dbReference type="GO" id="GO:0003723">
    <property type="term" value="F:RNA binding"/>
    <property type="evidence" value="ECO:0007669"/>
    <property type="project" value="InterPro"/>
</dbReference>
<dbReference type="InterPro" id="IPR041679">
    <property type="entry name" value="DNA2/NAM7-like_C"/>
</dbReference>
<keyword evidence="11" id="KW-0866">Nonsense-mediated mRNA decay</keyword>
<dbReference type="OMA" id="QYMQMNG"/>
<dbReference type="FunFam" id="3.40.50.300:FF:000097">
    <property type="entry name" value="Regulator of nonsense transcripts 1"/>
    <property type="match status" value="1"/>
</dbReference>
<feature type="non-terminal residue" evidence="18">
    <location>
        <position position="1"/>
    </location>
</feature>
<dbReference type="PROSITE" id="PS51997">
    <property type="entry name" value="UPF1_CH_RICH"/>
    <property type="match status" value="1"/>
</dbReference>
<comment type="catalytic activity">
    <reaction evidence="13">
        <text>ATP + H2O = ADP + phosphate + H(+)</text>
        <dbReference type="Rhea" id="RHEA:13065"/>
        <dbReference type="ChEBI" id="CHEBI:15377"/>
        <dbReference type="ChEBI" id="CHEBI:15378"/>
        <dbReference type="ChEBI" id="CHEBI:30616"/>
        <dbReference type="ChEBI" id="CHEBI:43474"/>
        <dbReference type="ChEBI" id="CHEBI:456216"/>
        <dbReference type="EC" id="3.6.4.13"/>
    </reaction>
    <physiologicalReaction direction="left-to-right" evidence="13">
        <dbReference type="Rhea" id="RHEA:13066"/>
    </physiologicalReaction>
</comment>
<proteinExistence type="inferred from homology"/>
<evidence type="ECO:0000259" key="17">
    <source>
        <dbReference type="PROSITE" id="PS51997"/>
    </source>
</evidence>
<gene>
    <name evidence="18" type="ORF">B7463_g8887</name>
</gene>
<dbReference type="OrthoDB" id="6513042at2759"/>
<dbReference type="InterPro" id="IPR040812">
    <property type="entry name" value="UPF1_1B_dom"/>
</dbReference>
<dbReference type="GO" id="GO:0005524">
    <property type="term" value="F:ATP binding"/>
    <property type="evidence" value="ECO:0007669"/>
    <property type="project" value="UniProtKB-KW"/>
</dbReference>
<dbReference type="AlphaFoldDB" id="A0A3E2H277"/>
<dbReference type="GO" id="GO:0000184">
    <property type="term" value="P:nuclear-transcribed mRNA catabolic process, nonsense-mediated decay"/>
    <property type="evidence" value="ECO:0007669"/>
    <property type="project" value="UniProtKB-KW"/>
</dbReference>
<evidence type="ECO:0000256" key="3">
    <source>
        <dbReference type="ARBA" id="ARBA00022490"/>
    </source>
</evidence>
<dbReference type="PANTHER" id="PTHR10887:SF364">
    <property type="entry name" value="REGULATOR OF NONSENSE TRANSCRIPTS 1"/>
    <property type="match status" value="1"/>
</dbReference>
<dbReference type="GO" id="GO:0003724">
    <property type="term" value="F:RNA helicase activity"/>
    <property type="evidence" value="ECO:0007669"/>
    <property type="project" value="UniProtKB-EC"/>
</dbReference>
<name>A0A3E2H277_SCYLI</name>
<dbReference type="SMART" id="SM00487">
    <property type="entry name" value="DEXDc"/>
    <property type="match status" value="1"/>
</dbReference>
<evidence type="ECO:0000256" key="6">
    <source>
        <dbReference type="ARBA" id="ARBA00022771"/>
    </source>
</evidence>
<feature type="region of interest" description="CC/SHH/C" evidence="15">
    <location>
        <begin position="113"/>
        <end position="141"/>
    </location>
</feature>
<feature type="compositionally biased region" description="Acidic residues" evidence="16">
    <location>
        <begin position="56"/>
        <end position="70"/>
    </location>
</feature>
<dbReference type="InterPro" id="IPR018999">
    <property type="entry name" value="UPF1_CH/ZBD"/>
</dbReference>
<dbReference type="GO" id="GO:0003678">
    <property type="term" value="F:DNA helicase activity"/>
    <property type="evidence" value="ECO:0007669"/>
    <property type="project" value="UniProtKB-EC"/>
</dbReference>
<keyword evidence="10" id="KW-0067">ATP-binding</keyword>
<keyword evidence="7" id="KW-0378">Hydrolase</keyword>
<dbReference type="GO" id="GO:0016787">
    <property type="term" value="F:hydrolase activity"/>
    <property type="evidence" value="ECO:0007669"/>
    <property type="project" value="UniProtKB-KW"/>
</dbReference>
<comment type="function">
    <text evidence="14">RNA-dependent helicase required for nonsense-mediated decay (NMD) of aberrant mRNAs containing premature stop codons and modulates the expression level of normal mRNAs. Also capable of unwinding double-stranded DNA and translocating on single-stranded DNA.</text>
</comment>
<comment type="caution">
    <text evidence="18">The sequence shown here is derived from an EMBL/GenBank/DDBJ whole genome shotgun (WGS) entry which is preliminary data.</text>
</comment>
<evidence type="ECO:0000256" key="9">
    <source>
        <dbReference type="ARBA" id="ARBA00022833"/>
    </source>
</evidence>
<dbReference type="Pfam" id="PF18141">
    <property type="entry name" value="UPF1_1B_dom"/>
    <property type="match status" value="1"/>
</dbReference>
<dbReference type="Gene3D" id="6.10.140.1240">
    <property type="match status" value="1"/>
</dbReference>
<dbReference type="InterPro" id="IPR045055">
    <property type="entry name" value="DNA2/NAM7-like"/>
</dbReference>
<dbReference type="SMART" id="SM00382">
    <property type="entry name" value="AAA"/>
    <property type="match status" value="1"/>
</dbReference>
<keyword evidence="6 15" id="KW-0863">Zinc-finger</keyword>
<dbReference type="SUPFAM" id="SSF52540">
    <property type="entry name" value="P-loop containing nucleoside triphosphate hydrolases"/>
    <property type="match status" value="1"/>
</dbReference>
<dbReference type="InterPro" id="IPR027417">
    <property type="entry name" value="P-loop_NTPase"/>
</dbReference>
<keyword evidence="3" id="KW-0963">Cytoplasm</keyword>
<sequence>MEGAFTHLGNHLISDSAAAINAGADDLSNIDPDESLLYGQYGGRGGLGSSRRRNDDDDNETELFDDDDTESLASVPVDGMKTLGLRGNDDEKELPAHACAYCGIHNPKCVIKCLGCSKWFCSARGNATSSHIVNHLVRARHKEVQLHPDSTLGDTVLECYNCGTKNVFLLGFIPAKSDSVVVLLCRQPCASTPSSKDMSWDISRWQPLIEDRSFLSWIVAVPTDAEQLRARHLTPPMIAKLEEMWKDNASATAADLEKAAGIDDDPAPVLLKYDDAYQYQNVFGPLVKIEADYDRKLKEAQSEDGLVIRWDYGLNNKHLASFVLPKIELGDVKLAVGDEMRLKYKGELRPAWEGVGYVVKIPNNQSDEVTIELRKVGSDKSVPTECTHNFSADYVWKATSYDRMQFAMKTFAVDEMSVSGYIFHKLLGHEVAAAPMKIQMPKKFSVPGLPELNSSQINAVKSVLQKPLSLIQGPPGTGKTVTSATIIYHLAKVNGGQVLVCAPSNVAVDQLCERIHRTGLKVVRLTAKSREDVESSVGFLSLHEQVRMNDSNLELTKLSQLKSELGELSSQDEKKFKTLTRAAEREILSNADVICCTCVGAGDPRLAKLKFRTVLIDESTQSAEPECMIPLVLGCKQVVLVGDHQQLGPVIMNKKAAKAGLNQSLFERLVILGLAPIRLNVQYRMHPCLSEFPSNMFYEGSLQNGVTMQQRLRRDVDFPWPVVDTPMMFWSNLGNEEISASGTSYLNRTEAANVEKIVTRLFKAGVQPQDIGVITPYEGQRSYVVSSMQNTGTFKKENYKEIEVASVDAFQGREKDFIVLSCVRSNDHQGIGFLSDPRRLNVALTRAKYGLVIIGNPKVLSKHPLWHYLLLHFKDRNCLVEGPLTNLQTSLLQFSRPKTTYRGPQRYQMSYAAANGRMGGAGSNGKLHQDYPDNGSLMNYIPDDVSSIHSSALGGVDLGSAYPQMFSGFTPDNWPGLDGRVRANGQKHRGRGAASIAGESVAASELTDATSNAPGQGGVSLGSGLNLNEAQKHASLSQSDRLKRYVESGGRMSDYKTSDGGSVFGSSSLLSARRLDDDEKSVSTAFASQVGGGYD</sequence>
<reference evidence="18 19" key="1">
    <citation type="submission" date="2018-05" db="EMBL/GenBank/DDBJ databases">
        <title>Draft genome sequence of Scytalidium lignicola DSM 105466, a ubiquitous saprotrophic fungus.</title>
        <authorList>
            <person name="Buettner E."/>
            <person name="Gebauer A.M."/>
            <person name="Hofrichter M."/>
            <person name="Liers C."/>
            <person name="Kellner H."/>
        </authorList>
    </citation>
    <scope>NUCLEOTIDE SEQUENCE [LARGE SCALE GENOMIC DNA]</scope>
    <source>
        <strain evidence="18 19">DSM 105466</strain>
    </source>
</reference>
<dbReference type="CDD" id="cd21400">
    <property type="entry name" value="ZBD_UPF1-like"/>
    <property type="match status" value="1"/>
</dbReference>
<dbReference type="GO" id="GO:0005737">
    <property type="term" value="C:cytoplasm"/>
    <property type="evidence" value="ECO:0007669"/>
    <property type="project" value="UniProtKB-SubCell"/>
</dbReference>
<evidence type="ECO:0000256" key="13">
    <source>
        <dbReference type="ARBA" id="ARBA00049390"/>
    </source>
</evidence>